<feature type="compositionally biased region" description="Basic and acidic residues" evidence="1">
    <location>
        <begin position="57"/>
        <end position="78"/>
    </location>
</feature>
<dbReference type="EMBL" id="HBNS01055802">
    <property type="protein sequence ID" value="CAE4658877.1"/>
    <property type="molecule type" value="Transcribed_RNA"/>
</dbReference>
<reference evidence="2" key="1">
    <citation type="submission" date="2021-01" db="EMBL/GenBank/DDBJ databases">
        <authorList>
            <person name="Corre E."/>
            <person name="Pelletier E."/>
            <person name="Niang G."/>
            <person name="Scheremetjew M."/>
            <person name="Finn R."/>
            <person name="Kale V."/>
            <person name="Holt S."/>
            <person name="Cochrane G."/>
            <person name="Meng A."/>
            <person name="Brown T."/>
            <person name="Cohen L."/>
        </authorList>
    </citation>
    <scope>NUCLEOTIDE SEQUENCE</scope>
    <source>
        <strain evidence="2">GSO104</strain>
    </source>
</reference>
<gene>
    <name evidence="2" type="ORF">DBRI00130_LOCUS40311</name>
</gene>
<evidence type="ECO:0000256" key="1">
    <source>
        <dbReference type="SAM" id="MobiDB-lite"/>
    </source>
</evidence>
<feature type="region of interest" description="Disordered" evidence="1">
    <location>
        <begin position="52"/>
        <end position="83"/>
    </location>
</feature>
<evidence type="ECO:0008006" key="3">
    <source>
        <dbReference type="Google" id="ProtNLM"/>
    </source>
</evidence>
<sequence length="162" mass="18741">MFFLFVAAEMRIASQRSFLKFQKFARLSHESICTLYWAGLPRILENVRTQGCPSETDWWKDSSKKSAETDGRGSKGGEENGETCSVAGAEFHNCGFETWEAARKQWRAAKVKEKRPHPPPVRYDEVVRGLTQVVRTYELPDRMTLPDIIEVFVDIWECEKDY</sequence>
<accession>A0A7S4SXZ0</accession>
<protein>
    <recommendedName>
        <fullName evidence="3">DUF4050 domain-containing protein</fullName>
    </recommendedName>
</protein>
<dbReference type="AlphaFoldDB" id="A0A7S4SXZ0"/>
<organism evidence="2">
    <name type="scientific">Ditylum brightwellii</name>
    <dbReference type="NCBI Taxonomy" id="49249"/>
    <lineage>
        <taxon>Eukaryota</taxon>
        <taxon>Sar</taxon>
        <taxon>Stramenopiles</taxon>
        <taxon>Ochrophyta</taxon>
        <taxon>Bacillariophyta</taxon>
        <taxon>Mediophyceae</taxon>
        <taxon>Lithodesmiophycidae</taxon>
        <taxon>Lithodesmiales</taxon>
        <taxon>Lithodesmiaceae</taxon>
        <taxon>Ditylum</taxon>
    </lineage>
</organism>
<proteinExistence type="predicted"/>
<name>A0A7S4SXZ0_9STRA</name>
<evidence type="ECO:0000313" key="2">
    <source>
        <dbReference type="EMBL" id="CAE4658877.1"/>
    </source>
</evidence>